<organism evidence="3 4">
    <name type="scientific">Edaphobacter modestus</name>
    <dbReference type="NCBI Taxonomy" id="388466"/>
    <lineage>
        <taxon>Bacteria</taxon>
        <taxon>Pseudomonadati</taxon>
        <taxon>Acidobacteriota</taxon>
        <taxon>Terriglobia</taxon>
        <taxon>Terriglobales</taxon>
        <taxon>Acidobacteriaceae</taxon>
        <taxon>Edaphobacter</taxon>
    </lineage>
</organism>
<evidence type="ECO:0000313" key="3">
    <source>
        <dbReference type="EMBL" id="RZU39801.1"/>
    </source>
</evidence>
<comment type="caution">
    <text evidence="3">The sequence shown here is derived from an EMBL/GenBank/DDBJ whole genome shotgun (WGS) entry which is preliminary data.</text>
</comment>
<dbReference type="RefSeq" id="WP_130417962.1">
    <property type="nucleotide sequence ID" value="NZ_SHKW01000001.1"/>
</dbReference>
<dbReference type="OrthoDB" id="120724at2"/>
<dbReference type="Proteomes" id="UP000292958">
    <property type="component" value="Unassembled WGS sequence"/>
</dbReference>
<dbReference type="Pfam" id="PF07589">
    <property type="entry name" value="PEP-CTERM"/>
    <property type="match status" value="1"/>
</dbReference>
<keyword evidence="4" id="KW-1185">Reference proteome</keyword>
<name>A0A4Q7YS53_9BACT</name>
<dbReference type="EMBL" id="SHKW01000001">
    <property type="protein sequence ID" value="RZU39801.1"/>
    <property type="molecule type" value="Genomic_DNA"/>
</dbReference>
<proteinExistence type="predicted"/>
<gene>
    <name evidence="3" type="ORF">BDD14_1196</name>
</gene>
<evidence type="ECO:0000313" key="4">
    <source>
        <dbReference type="Proteomes" id="UP000292958"/>
    </source>
</evidence>
<dbReference type="NCBIfam" id="TIGR02595">
    <property type="entry name" value="PEP_CTERM"/>
    <property type="match status" value="1"/>
</dbReference>
<sequence>MLRSLSILALAAVFAAPIAVHADPITGTLSAFGTDTFTSNTVQFFSGEVAGGPGALTGTFALYLTDGNPINFLAGVLPYNQGPNTVPPAISPVQLFTTSQNGETFAFYMTDYNAMYVSNIPGCTVGNCLDVTGNGFFTANGVVAYESSPGSFTFTSQLVGGQTSTTFSASAIATPSAIPEPSSLALMGSGVLAMAGMVRRRMARAA</sequence>
<keyword evidence="1" id="KW-0732">Signal</keyword>
<reference evidence="3 4" key="1">
    <citation type="submission" date="2019-02" db="EMBL/GenBank/DDBJ databases">
        <title>Genomic Encyclopedia of Archaeal and Bacterial Type Strains, Phase II (KMG-II): from individual species to whole genera.</title>
        <authorList>
            <person name="Goeker M."/>
        </authorList>
    </citation>
    <scope>NUCLEOTIDE SEQUENCE [LARGE SCALE GENOMIC DNA]</scope>
    <source>
        <strain evidence="3 4">DSM 18101</strain>
    </source>
</reference>
<accession>A0A4Q7YS53</accession>
<evidence type="ECO:0000259" key="2">
    <source>
        <dbReference type="Pfam" id="PF07589"/>
    </source>
</evidence>
<dbReference type="AlphaFoldDB" id="A0A4Q7YS53"/>
<evidence type="ECO:0000256" key="1">
    <source>
        <dbReference type="SAM" id="SignalP"/>
    </source>
</evidence>
<feature type="chain" id="PRO_5020831466" evidence="1">
    <location>
        <begin position="23"/>
        <end position="206"/>
    </location>
</feature>
<dbReference type="InterPro" id="IPR013424">
    <property type="entry name" value="Ice-binding_C"/>
</dbReference>
<protein>
    <submittedName>
        <fullName evidence="3">Putative secreted protein with PEP-CTERM sorting signal</fullName>
    </submittedName>
</protein>
<feature type="domain" description="Ice-binding protein C-terminal" evidence="2">
    <location>
        <begin position="177"/>
        <end position="200"/>
    </location>
</feature>
<feature type="signal peptide" evidence="1">
    <location>
        <begin position="1"/>
        <end position="22"/>
    </location>
</feature>